<protein>
    <submittedName>
        <fullName evidence="2">Uncharacterized protein</fullName>
    </submittedName>
</protein>
<dbReference type="AlphaFoldDB" id="U9UUF7"/>
<dbReference type="HOGENOM" id="CLU_1300261_0_0_1"/>
<accession>U9UUF7</accession>
<dbReference type="EMBL" id="KI274825">
    <property type="protein sequence ID" value="ESA23362.1"/>
    <property type="molecule type" value="Genomic_DNA"/>
</dbReference>
<keyword evidence="1" id="KW-0472">Membrane</keyword>
<reference evidence="2" key="1">
    <citation type="submission" date="2013-07" db="EMBL/GenBank/DDBJ databases">
        <title>The genome of an arbuscular mycorrhizal fungus provides insights into the evolution of the oldest plant symbiosis.</title>
        <authorList>
            <consortium name="DOE Joint Genome Institute"/>
            <person name="Tisserant E."/>
            <person name="Malbreil M."/>
            <person name="Kuo A."/>
            <person name="Kohler A."/>
            <person name="Symeonidi A."/>
            <person name="Balestrini R."/>
            <person name="Charron P."/>
            <person name="Duensing N."/>
            <person name="Frei-dit-Frey N."/>
            <person name="Gianinazzi-Pearson V."/>
            <person name="Gilbert B."/>
            <person name="Handa Y."/>
            <person name="Hijri M."/>
            <person name="Kaul R."/>
            <person name="Kawaguchi M."/>
            <person name="Krajinski F."/>
            <person name="Lammers P."/>
            <person name="Lapierre D."/>
            <person name="Masclaux F.G."/>
            <person name="Murat C."/>
            <person name="Morin E."/>
            <person name="Ndikumana S."/>
            <person name="Pagni M."/>
            <person name="Petitpierre D."/>
            <person name="Requena N."/>
            <person name="Rosikiewicz P."/>
            <person name="Riley R."/>
            <person name="Saito K."/>
            <person name="San Clemente H."/>
            <person name="Shapiro H."/>
            <person name="van Tuinen D."/>
            <person name="Becard G."/>
            <person name="Bonfante P."/>
            <person name="Paszkowski U."/>
            <person name="Shachar-Hill Y."/>
            <person name="Young J.P."/>
            <person name="Sanders I.R."/>
            <person name="Henrissat B."/>
            <person name="Rensing S.A."/>
            <person name="Grigoriev I.V."/>
            <person name="Corradi N."/>
            <person name="Roux C."/>
            <person name="Martin F."/>
        </authorList>
    </citation>
    <scope>NUCLEOTIDE SEQUENCE</scope>
    <source>
        <strain evidence="2">DAOM 197198</strain>
    </source>
</reference>
<feature type="transmembrane region" description="Helical" evidence="1">
    <location>
        <begin position="45"/>
        <end position="74"/>
    </location>
</feature>
<feature type="transmembrane region" description="Helical" evidence="1">
    <location>
        <begin position="12"/>
        <end position="33"/>
    </location>
</feature>
<evidence type="ECO:0000256" key="1">
    <source>
        <dbReference type="SAM" id="Phobius"/>
    </source>
</evidence>
<name>U9UUF7_RHIID</name>
<keyword evidence="1" id="KW-0812">Transmembrane</keyword>
<dbReference type="VEuPathDB" id="FungiDB:RhiirFUN_006197"/>
<sequence>MNPSYDQMNSPTSAAFDIFFSGIIPIGYSTFFEPLLSAPLKSKKIIIYLVIIPSNVIYVKIAFNINLILVMRFFTIFEDKPKSLEKRRIKKPCQKFIQDNESMISSSDNIIVIQDNENMSSSTENTIIKYNESTSSSENIITIQVHEFLLETYKSGIKLHDEIKKANKVYKLFNGIGVEKIYQVERFSVDDIERLEYKEIDEIIKNVRFCNF</sequence>
<evidence type="ECO:0000313" key="2">
    <source>
        <dbReference type="EMBL" id="ESA23362.1"/>
    </source>
</evidence>
<gene>
    <name evidence="2" type="ORF">GLOINDRAFT_318729</name>
</gene>
<keyword evidence="1" id="KW-1133">Transmembrane helix</keyword>
<proteinExistence type="predicted"/>
<organism evidence="2">
    <name type="scientific">Rhizophagus irregularis (strain DAOM 181602 / DAOM 197198 / MUCL 43194)</name>
    <name type="common">Arbuscular mycorrhizal fungus</name>
    <name type="synonym">Glomus intraradices</name>
    <dbReference type="NCBI Taxonomy" id="747089"/>
    <lineage>
        <taxon>Eukaryota</taxon>
        <taxon>Fungi</taxon>
        <taxon>Fungi incertae sedis</taxon>
        <taxon>Mucoromycota</taxon>
        <taxon>Glomeromycotina</taxon>
        <taxon>Glomeromycetes</taxon>
        <taxon>Glomerales</taxon>
        <taxon>Glomeraceae</taxon>
        <taxon>Rhizophagus</taxon>
    </lineage>
</organism>